<evidence type="ECO:0000313" key="4">
    <source>
        <dbReference type="EMBL" id="AXK40800.1"/>
    </source>
</evidence>
<sequence>MQEADLEAVLAVQRHCYRPELIESRHALASRRRLAPDTCWVAERADTLLGYLFAHPWAGEKPPALDTPLAGLPAGADTLFIHDLALHPDARGHGVGPKLVDEALRVARARGLVYSRLVAVQGADAFWARFGYRAYRLPTSKLACYGDDALGMQRAL</sequence>
<dbReference type="Gene3D" id="3.40.630.30">
    <property type="match status" value="1"/>
</dbReference>
<evidence type="ECO:0000256" key="2">
    <source>
        <dbReference type="ARBA" id="ARBA00023315"/>
    </source>
</evidence>
<dbReference type="SUPFAM" id="SSF55729">
    <property type="entry name" value="Acyl-CoA N-acyltransferases (Nat)"/>
    <property type="match status" value="1"/>
</dbReference>
<evidence type="ECO:0000313" key="5">
    <source>
        <dbReference type="Proteomes" id="UP000254537"/>
    </source>
</evidence>
<dbReference type="Proteomes" id="UP000254537">
    <property type="component" value="Chromosome"/>
</dbReference>
<evidence type="ECO:0000259" key="3">
    <source>
        <dbReference type="PROSITE" id="PS51186"/>
    </source>
</evidence>
<reference evidence="4 5" key="1">
    <citation type="submission" date="2018-07" db="EMBL/GenBank/DDBJ databases">
        <title>Crenobacter cavernae sp. nov., isolated from a karst cave.</title>
        <authorList>
            <person name="Zhu H."/>
        </authorList>
    </citation>
    <scope>NUCLEOTIDE SEQUENCE [LARGE SCALE GENOMIC DNA]</scope>
    <source>
        <strain evidence="4 5">K1W11S-77</strain>
    </source>
</reference>
<evidence type="ECO:0000256" key="1">
    <source>
        <dbReference type="ARBA" id="ARBA00022679"/>
    </source>
</evidence>
<dbReference type="CDD" id="cd04301">
    <property type="entry name" value="NAT_SF"/>
    <property type="match status" value="1"/>
</dbReference>
<keyword evidence="2" id="KW-0012">Acyltransferase</keyword>
<proteinExistence type="predicted"/>
<name>A0A345YA48_9NEIS</name>
<gene>
    <name evidence="4" type="ORF">DWG20_03340</name>
</gene>
<dbReference type="EMBL" id="CP031337">
    <property type="protein sequence ID" value="AXK40800.1"/>
    <property type="molecule type" value="Genomic_DNA"/>
</dbReference>
<dbReference type="PROSITE" id="PS51186">
    <property type="entry name" value="GNAT"/>
    <property type="match status" value="1"/>
</dbReference>
<dbReference type="GO" id="GO:0016747">
    <property type="term" value="F:acyltransferase activity, transferring groups other than amino-acyl groups"/>
    <property type="evidence" value="ECO:0007669"/>
    <property type="project" value="InterPro"/>
</dbReference>
<accession>A0A345YA48</accession>
<dbReference type="InterPro" id="IPR016181">
    <property type="entry name" value="Acyl_CoA_acyltransferase"/>
</dbReference>
<protein>
    <submittedName>
        <fullName evidence="4">GNAT family N-acetyltransferase</fullName>
    </submittedName>
</protein>
<dbReference type="OrthoDB" id="359414at2"/>
<feature type="domain" description="N-acetyltransferase" evidence="3">
    <location>
        <begin position="1"/>
        <end position="156"/>
    </location>
</feature>
<organism evidence="4 5">
    <name type="scientific">Crenobacter cavernae</name>
    <dbReference type="NCBI Taxonomy" id="2290923"/>
    <lineage>
        <taxon>Bacteria</taxon>
        <taxon>Pseudomonadati</taxon>
        <taxon>Pseudomonadota</taxon>
        <taxon>Betaproteobacteria</taxon>
        <taxon>Neisseriales</taxon>
        <taxon>Neisseriaceae</taxon>
        <taxon>Crenobacter</taxon>
    </lineage>
</organism>
<dbReference type="AlphaFoldDB" id="A0A345YA48"/>
<dbReference type="KEGG" id="ccah:DWG20_03340"/>
<dbReference type="PANTHER" id="PTHR43072:SF51">
    <property type="entry name" value="ABC SUPERFAMILY TRANSPORT PROTEIN"/>
    <property type="match status" value="1"/>
</dbReference>
<keyword evidence="1 4" id="KW-0808">Transferase</keyword>
<dbReference type="Pfam" id="PF00583">
    <property type="entry name" value="Acetyltransf_1"/>
    <property type="match status" value="1"/>
</dbReference>
<dbReference type="PANTHER" id="PTHR43072">
    <property type="entry name" value="N-ACETYLTRANSFERASE"/>
    <property type="match status" value="1"/>
</dbReference>
<dbReference type="InterPro" id="IPR000182">
    <property type="entry name" value="GNAT_dom"/>
</dbReference>